<dbReference type="SUPFAM" id="SSF54991">
    <property type="entry name" value="Anticodon-binding domain of PheRS"/>
    <property type="match status" value="1"/>
</dbReference>
<keyword evidence="10" id="KW-0479">Metal-binding</keyword>
<dbReference type="Gene3D" id="2.40.50.140">
    <property type="entry name" value="Nucleic acid-binding proteins"/>
    <property type="match status" value="1"/>
</dbReference>
<dbReference type="Gene3D" id="3.30.70.380">
    <property type="entry name" value="Ferrodoxin-fold anticodon-binding domain"/>
    <property type="match status" value="1"/>
</dbReference>
<organism evidence="22">
    <name type="scientific">hydrothermal vent metagenome</name>
    <dbReference type="NCBI Taxonomy" id="652676"/>
    <lineage>
        <taxon>unclassified sequences</taxon>
        <taxon>metagenomes</taxon>
        <taxon>ecological metagenomes</taxon>
    </lineage>
</organism>
<dbReference type="InterPro" id="IPR005146">
    <property type="entry name" value="B3/B4_tRNA-bd"/>
</dbReference>
<dbReference type="FunFam" id="2.40.50.140:FF:000045">
    <property type="entry name" value="Phenylalanine--tRNA ligase beta subunit"/>
    <property type="match status" value="1"/>
</dbReference>
<dbReference type="SUPFAM" id="SSF46955">
    <property type="entry name" value="Putative DNA-binding domain"/>
    <property type="match status" value="1"/>
</dbReference>
<dbReference type="InterPro" id="IPR041616">
    <property type="entry name" value="PheRS_beta_core"/>
</dbReference>
<dbReference type="PROSITE" id="PS51483">
    <property type="entry name" value="B5"/>
    <property type="match status" value="1"/>
</dbReference>
<gene>
    <name evidence="22" type="ORF">MNBD_ALPHA06-492</name>
</gene>
<dbReference type="InterPro" id="IPR005147">
    <property type="entry name" value="tRNA_synthase_B5-dom"/>
</dbReference>
<evidence type="ECO:0000256" key="6">
    <source>
        <dbReference type="ARBA" id="ARBA00017032"/>
    </source>
</evidence>
<dbReference type="SMART" id="SM00873">
    <property type="entry name" value="B3_4"/>
    <property type="match status" value="1"/>
</dbReference>
<keyword evidence="7" id="KW-0963">Cytoplasm</keyword>
<dbReference type="AlphaFoldDB" id="A0A3B0RWM3"/>
<keyword evidence="8" id="KW-0820">tRNA-binding</keyword>
<dbReference type="Pfam" id="PF03484">
    <property type="entry name" value="B5"/>
    <property type="match status" value="1"/>
</dbReference>
<keyword evidence="9 22" id="KW-0436">Ligase</keyword>
<dbReference type="SUPFAM" id="SSF56037">
    <property type="entry name" value="PheT/TilS domain"/>
    <property type="match status" value="1"/>
</dbReference>
<dbReference type="InterPro" id="IPR045060">
    <property type="entry name" value="Phe-tRNA-ligase_IIc_bsu"/>
</dbReference>
<dbReference type="Gene3D" id="3.30.930.10">
    <property type="entry name" value="Bira Bifunctional Protein, Domain 2"/>
    <property type="match status" value="1"/>
</dbReference>
<evidence type="ECO:0000256" key="3">
    <source>
        <dbReference type="ARBA" id="ARBA00008653"/>
    </source>
</evidence>
<dbReference type="NCBIfam" id="TIGR00472">
    <property type="entry name" value="pheT_bact"/>
    <property type="match status" value="1"/>
</dbReference>
<sequence length="796" mass="85398">MKFTISWLKEHLETTATLDEIVEAMTMAGLEVESVENPAQKLAAFTVGKVLSAEKHPDADRLKVCQVQTLDGEKQIVCGAPNARAGIWIAFAPVGAYVPGIDVTLKAAKIRGVESFGMMCSAKELEMGEDHDGILELSGDNLAVGQPVAEAFDLNDPVIDFEVTPNRPDWLGVASIARDLAAAGLGSFIEQDIAKIPGAFACPQAIRIDDANACPAFAGRVVRGVKNRPSPDWVQNRLRAIGLRPISALVDMTNLMSYDRARPLHVYDLAKVQGTIVARLGKSGETLAALDDKTYDIGGQMCVIADDTGAIGLGGVMGGTSTGVDETTRDVFIECALFDPARTMQTGRDTGITSDARYRFERGVDSGFVLDGMQMATQLVLDWCGGEASEICLAGEIPPPPPPVDFEVKQLKRLTGLALDDEQIKAILQPLGFTCGPLKAGRMQVDVPTWRRDVKEAPDLVEELARIYGYDKLPMMSLVRSPGELPPKPPVDQTLANALRYALAGAGYHECITWSFVQRAHAVAFGGGADALVLANPISSELDCMRPSALIHLLLAAQRNTDRGQNQLRFFEVGPVFDGDSPKAQRLCAAGIINSTTIRHWQGDKTPDIFTAKAAALQALSAIGAPVDALQTATNTNKYWHPGRSGALRLGPKNTLAEFGELHPQVLQTLGVDGPIYGFEIWPQANPAKRQNKTTKPALQTHDLMAVSRDFAFIITDETAADTVVRAARGADKKLITQVSVFDLYAGQGIEPGHKSLGIEVTLQPTDHTLSEAEIEAVCQKIIAKVQGATGGTLRG</sequence>
<comment type="cofactor">
    <cofactor evidence="1">
        <name>Mg(2+)</name>
        <dbReference type="ChEBI" id="CHEBI:18420"/>
    </cofactor>
</comment>
<dbReference type="CDD" id="cd02796">
    <property type="entry name" value="tRNA_bind_bactPheRS"/>
    <property type="match status" value="1"/>
</dbReference>
<keyword evidence="12" id="KW-0067">ATP-binding</keyword>
<evidence type="ECO:0000256" key="2">
    <source>
        <dbReference type="ARBA" id="ARBA00004496"/>
    </source>
</evidence>
<dbReference type="HAMAP" id="MF_00283">
    <property type="entry name" value="Phe_tRNA_synth_beta1"/>
    <property type="match status" value="1"/>
</dbReference>
<dbReference type="PROSITE" id="PS50886">
    <property type="entry name" value="TRBD"/>
    <property type="match status" value="1"/>
</dbReference>
<dbReference type="Gene3D" id="3.50.40.10">
    <property type="entry name" value="Phenylalanyl-trna Synthetase, Chain B, domain 3"/>
    <property type="match status" value="1"/>
</dbReference>
<evidence type="ECO:0000259" key="20">
    <source>
        <dbReference type="PROSITE" id="PS51447"/>
    </source>
</evidence>
<dbReference type="NCBIfam" id="NF045760">
    <property type="entry name" value="YtpR"/>
    <property type="match status" value="1"/>
</dbReference>
<dbReference type="Pfam" id="PF17759">
    <property type="entry name" value="tRNA_synthFbeta"/>
    <property type="match status" value="1"/>
</dbReference>
<evidence type="ECO:0000256" key="13">
    <source>
        <dbReference type="ARBA" id="ARBA00022842"/>
    </source>
</evidence>
<dbReference type="Gene3D" id="3.30.56.10">
    <property type="match status" value="2"/>
</dbReference>
<comment type="catalytic activity">
    <reaction evidence="18">
        <text>tRNA(Phe) + L-phenylalanine + ATP = L-phenylalanyl-tRNA(Phe) + AMP + diphosphate + H(+)</text>
        <dbReference type="Rhea" id="RHEA:19413"/>
        <dbReference type="Rhea" id="RHEA-COMP:9668"/>
        <dbReference type="Rhea" id="RHEA-COMP:9699"/>
        <dbReference type="ChEBI" id="CHEBI:15378"/>
        <dbReference type="ChEBI" id="CHEBI:30616"/>
        <dbReference type="ChEBI" id="CHEBI:33019"/>
        <dbReference type="ChEBI" id="CHEBI:58095"/>
        <dbReference type="ChEBI" id="CHEBI:78442"/>
        <dbReference type="ChEBI" id="CHEBI:78531"/>
        <dbReference type="ChEBI" id="CHEBI:456215"/>
        <dbReference type="EC" id="6.1.1.20"/>
    </reaction>
</comment>
<keyword evidence="16 22" id="KW-0030">Aminoacyl-tRNA synthetase</keyword>
<dbReference type="InterPro" id="IPR005121">
    <property type="entry name" value="Fdx_antiC-bd"/>
</dbReference>
<dbReference type="EMBL" id="UOEE01000260">
    <property type="protein sequence ID" value="VAV98254.1"/>
    <property type="molecule type" value="Genomic_DNA"/>
</dbReference>
<name>A0A3B0RWM3_9ZZZZ</name>
<dbReference type="PANTHER" id="PTHR10947">
    <property type="entry name" value="PHENYLALANYL-TRNA SYNTHETASE BETA CHAIN AND LEUCINE-RICH REPEAT-CONTAINING PROTEIN 47"/>
    <property type="match status" value="1"/>
</dbReference>
<keyword evidence="13" id="KW-0460">Magnesium</keyword>
<dbReference type="SMART" id="SM00896">
    <property type="entry name" value="FDX-ACB"/>
    <property type="match status" value="1"/>
</dbReference>
<dbReference type="GO" id="GO:0006432">
    <property type="term" value="P:phenylalanyl-tRNA aminoacylation"/>
    <property type="evidence" value="ECO:0007669"/>
    <property type="project" value="InterPro"/>
</dbReference>
<evidence type="ECO:0000256" key="5">
    <source>
        <dbReference type="ARBA" id="ARBA00012814"/>
    </source>
</evidence>
<evidence type="ECO:0000256" key="14">
    <source>
        <dbReference type="ARBA" id="ARBA00022884"/>
    </source>
</evidence>
<dbReference type="Pfam" id="PF03147">
    <property type="entry name" value="FDX-ACB"/>
    <property type="match status" value="1"/>
</dbReference>
<dbReference type="InterPro" id="IPR009061">
    <property type="entry name" value="DNA-bd_dom_put_sf"/>
</dbReference>
<dbReference type="SUPFAM" id="SSF50249">
    <property type="entry name" value="Nucleic acid-binding proteins"/>
    <property type="match status" value="1"/>
</dbReference>
<protein>
    <recommendedName>
        <fullName evidence="6">Phenylalanine--tRNA ligase beta subunit</fullName>
        <ecNumber evidence="5">6.1.1.20</ecNumber>
    </recommendedName>
    <alternativeName>
        <fullName evidence="17">Phenylalanyl-tRNA synthetase beta subunit</fullName>
    </alternativeName>
</protein>
<evidence type="ECO:0000313" key="22">
    <source>
        <dbReference type="EMBL" id="VAV98254.1"/>
    </source>
</evidence>
<dbReference type="InterPro" id="IPR020825">
    <property type="entry name" value="Phe-tRNA_synthase-like_B3/B4"/>
</dbReference>
<dbReference type="InterPro" id="IPR036690">
    <property type="entry name" value="Fdx_antiC-bd_sf"/>
</dbReference>
<dbReference type="EC" id="6.1.1.20" evidence="5"/>
<dbReference type="InterPro" id="IPR004532">
    <property type="entry name" value="Phe-tRNA-ligase_IIc_bsu_bact"/>
</dbReference>
<dbReference type="InterPro" id="IPR012340">
    <property type="entry name" value="NA-bd_OB-fold"/>
</dbReference>
<dbReference type="GO" id="GO:0000049">
    <property type="term" value="F:tRNA binding"/>
    <property type="evidence" value="ECO:0007669"/>
    <property type="project" value="UniProtKB-KW"/>
</dbReference>
<evidence type="ECO:0000256" key="7">
    <source>
        <dbReference type="ARBA" id="ARBA00022490"/>
    </source>
</evidence>
<feature type="domain" description="TRNA-binding" evidence="19">
    <location>
        <begin position="39"/>
        <end position="149"/>
    </location>
</feature>
<comment type="subunit">
    <text evidence="4">Tetramer of two alpha and two beta subunits.</text>
</comment>
<dbReference type="InterPro" id="IPR033714">
    <property type="entry name" value="tRNA_bind_bactPheRS"/>
</dbReference>
<dbReference type="GO" id="GO:0005524">
    <property type="term" value="F:ATP binding"/>
    <property type="evidence" value="ECO:0007669"/>
    <property type="project" value="UniProtKB-KW"/>
</dbReference>
<proteinExistence type="inferred from homology"/>
<dbReference type="PROSITE" id="PS51447">
    <property type="entry name" value="FDX_ACB"/>
    <property type="match status" value="1"/>
</dbReference>
<dbReference type="PANTHER" id="PTHR10947:SF0">
    <property type="entry name" value="PHENYLALANINE--TRNA LIGASE BETA SUBUNIT"/>
    <property type="match status" value="1"/>
</dbReference>
<feature type="domain" description="FDX-ACB" evidence="20">
    <location>
        <begin position="702"/>
        <end position="795"/>
    </location>
</feature>
<comment type="subcellular location">
    <subcellularLocation>
        <location evidence="2">Cytoplasm</location>
    </subcellularLocation>
</comment>
<keyword evidence="15" id="KW-0648">Protein biosynthesis</keyword>
<dbReference type="GO" id="GO:0004826">
    <property type="term" value="F:phenylalanine-tRNA ligase activity"/>
    <property type="evidence" value="ECO:0007669"/>
    <property type="project" value="UniProtKB-EC"/>
</dbReference>
<dbReference type="GO" id="GO:0000287">
    <property type="term" value="F:magnesium ion binding"/>
    <property type="evidence" value="ECO:0007669"/>
    <property type="project" value="InterPro"/>
</dbReference>
<evidence type="ECO:0000259" key="19">
    <source>
        <dbReference type="PROSITE" id="PS50886"/>
    </source>
</evidence>
<comment type="similarity">
    <text evidence="3">Belongs to the phenylalanyl-tRNA synthetase beta subunit family. Type 1 subfamily.</text>
</comment>
<evidence type="ECO:0000259" key="21">
    <source>
        <dbReference type="PROSITE" id="PS51483"/>
    </source>
</evidence>
<keyword evidence="14" id="KW-0694">RNA-binding</keyword>
<evidence type="ECO:0000256" key="10">
    <source>
        <dbReference type="ARBA" id="ARBA00022723"/>
    </source>
</evidence>
<dbReference type="SMART" id="SM00874">
    <property type="entry name" value="B5"/>
    <property type="match status" value="1"/>
</dbReference>
<reference evidence="22" key="1">
    <citation type="submission" date="2018-06" db="EMBL/GenBank/DDBJ databases">
        <authorList>
            <person name="Zhirakovskaya E."/>
        </authorList>
    </citation>
    <scope>NUCLEOTIDE SEQUENCE</scope>
</reference>
<dbReference type="GO" id="GO:0009328">
    <property type="term" value="C:phenylalanine-tRNA ligase complex"/>
    <property type="evidence" value="ECO:0007669"/>
    <property type="project" value="TreeGrafter"/>
</dbReference>
<evidence type="ECO:0000256" key="18">
    <source>
        <dbReference type="ARBA" id="ARBA00049255"/>
    </source>
</evidence>
<evidence type="ECO:0000256" key="1">
    <source>
        <dbReference type="ARBA" id="ARBA00001946"/>
    </source>
</evidence>
<accession>A0A3B0RWM3</accession>
<evidence type="ECO:0000256" key="11">
    <source>
        <dbReference type="ARBA" id="ARBA00022741"/>
    </source>
</evidence>
<evidence type="ECO:0000256" key="12">
    <source>
        <dbReference type="ARBA" id="ARBA00022840"/>
    </source>
</evidence>
<evidence type="ECO:0000256" key="8">
    <source>
        <dbReference type="ARBA" id="ARBA00022555"/>
    </source>
</evidence>
<dbReference type="Pfam" id="PF01588">
    <property type="entry name" value="tRNA_bind"/>
    <property type="match status" value="1"/>
</dbReference>
<evidence type="ECO:0000256" key="15">
    <source>
        <dbReference type="ARBA" id="ARBA00022917"/>
    </source>
</evidence>
<dbReference type="InterPro" id="IPR045864">
    <property type="entry name" value="aa-tRNA-synth_II/BPL/LPL"/>
</dbReference>
<dbReference type="InterPro" id="IPR002547">
    <property type="entry name" value="tRNA-bd_dom"/>
</dbReference>
<keyword evidence="11" id="KW-0547">Nucleotide-binding</keyword>
<evidence type="ECO:0000256" key="4">
    <source>
        <dbReference type="ARBA" id="ARBA00011209"/>
    </source>
</evidence>
<dbReference type="CDD" id="cd00769">
    <property type="entry name" value="PheRS_beta_core"/>
    <property type="match status" value="1"/>
</dbReference>
<evidence type="ECO:0000256" key="17">
    <source>
        <dbReference type="ARBA" id="ARBA00033189"/>
    </source>
</evidence>
<dbReference type="Pfam" id="PF03483">
    <property type="entry name" value="B3_4"/>
    <property type="match status" value="1"/>
</dbReference>
<dbReference type="SUPFAM" id="SSF55681">
    <property type="entry name" value="Class II aaRS and biotin synthetases"/>
    <property type="match status" value="1"/>
</dbReference>
<evidence type="ECO:0000256" key="16">
    <source>
        <dbReference type="ARBA" id="ARBA00023146"/>
    </source>
</evidence>
<evidence type="ECO:0000256" key="9">
    <source>
        <dbReference type="ARBA" id="ARBA00022598"/>
    </source>
</evidence>
<feature type="domain" description="B5" evidence="21">
    <location>
        <begin position="399"/>
        <end position="475"/>
    </location>
</feature>